<evidence type="ECO:0000313" key="3">
    <source>
        <dbReference type="Proteomes" id="UP000321570"/>
    </source>
</evidence>
<dbReference type="AlphaFoldDB" id="A0A564YA55"/>
<evidence type="ECO:0000313" key="2">
    <source>
        <dbReference type="EMBL" id="VUZ44177.1"/>
    </source>
</evidence>
<proteinExistence type="predicted"/>
<protein>
    <submittedName>
        <fullName evidence="2">Uncharacterized protein</fullName>
    </submittedName>
</protein>
<keyword evidence="3" id="KW-1185">Reference proteome</keyword>
<accession>A0A564YA55</accession>
<evidence type="ECO:0000256" key="1">
    <source>
        <dbReference type="SAM" id="MobiDB-lite"/>
    </source>
</evidence>
<feature type="region of interest" description="Disordered" evidence="1">
    <location>
        <begin position="24"/>
        <end position="50"/>
    </location>
</feature>
<name>A0A564YA55_HYMDI</name>
<dbReference type="Proteomes" id="UP000321570">
    <property type="component" value="Unassembled WGS sequence"/>
</dbReference>
<sequence length="74" mass="8702">MRILRTATLSSKLPFQRRHYQDFNENGHKDGFYQESSTSRSISQNPNNKRALTQTRHSYDTLMQTMIILVNTLI</sequence>
<feature type="compositionally biased region" description="Polar residues" evidence="1">
    <location>
        <begin position="34"/>
        <end position="50"/>
    </location>
</feature>
<gene>
    <name evidence="2" type="ORF">WMSIL1_LOCUS4545</name>
</gene>
<reference evidence="2 3" key="1">
    <citation type="submission" date="2019-07" db="EMBL/GenBank/DDBJ databases">
        <authorList>
            <person name="Jastrzebski P J."/>
            <person name="Paukszto L."/>
            <person name="Jastrzebski P J."/>
        </authorList>
    </citation>
    <scope>NUCLEOTIDE SEQUENCE [LARGE SCALE GENOMIC DNA]</scope>
    <source>
        <strain evidence="2 3">WMS-il1</strain>
    </source>
</reference>
<dbReference type="EMBL" id="CABIJS010000123">
    <property type="protein sequence ID" value="VUZ44177.1"/>
    <property type="molecule type" value="Genomic_DNA"/>
</dbReference>
<organism evidence="2 3">
    <name type="scientific">Hymenolepis diminuta</name>
    <name type="common">Rat tapeworm</name>
    <dbReference type="NCBI Taxonomy" id="6216"/>
    <lineage>
        <taxon>Eukaryota</taxon>
        <taxon>Metazoa</taxon>
        <taxon>Spiralia</taxon>
        <taxon>Lophotrochozoa</taxon>
        <taxon>Platyhelminthes</taxon>
        <taxon>Cestoda</taxon>
        <taxon>Eucestoda</taxon>
        <taxon>Cyclophyllidea</taxon>
        <taxon>Hymenolepididae</taxon>
        <taxon>Hymenolepis</taxon>
    </lineage>
</organism>